<dbReference type="PANTHER" id="PTHR44520">
    <property type="entry name" value="RESPONSE REGULATOR RCP1-RELATED"/>
    <property type="match status" value="1"/>
</dbReference>
<dbReference type="Gene3D" id="3.40.50.2300">
    <property type="match status" value="1"/>
</dbReference>
<dbReference type="RefSeq" id="WP_354617941.1">
    <property type="nucleotide sequence ID" value="NZ_JBEWYP010000003.1"/>
</dbReference>
<evidence type="ECO:0000313" key="4">
    <source>
        <dbReference type="Proteomes" id="UP001549773"/>
    </source>
</evidence>
<dbReference type="Proteomes" id="UP001549773">
    <property type="component" value="Unassembled WGS sequence"/>
</dbReference>
<evidence type="ECO:0000259" key="2">
    <source>
        <dbReference type="PROSITE" id="PS50110"/>
    </source>
</evidence>
<evidence type="ECO:0000256" key="1">
    <source>
        <dbReference type="PROSITE-ProRule" id="PRU00169"/>
    </source>
</evidence>
<dbReference type="InterPro" id="IPR011006">
    <property type="entry name" value="CheY-like_superfamily"/>
</dbReference>
<keyword evidence="1" id="KW-0597">Phosphoprotein</keyword>
<dbReference type="EMBL" id="JBEWYP010000003">
    <property type="protein sequence ID" value="MET7029117.1"/>
    <property type="molecule type" value="Genomic_DNA"/>
</dbReference>
<feature type="domain" description="Response regulatory" evidence="2">
    <location>
        <begin position="3"/>
        <end position="127"/>
    </location>
</feature>
<gene>
    <name evidence="3" type="ORF">ABXZ32_06910</name>
</gene>
<proteinExistence type="predicted"/>
<keyword evidence="4" id="KW-1185">Reference proteome</keyword>
<dbReference type="InterPro" id="IPR052893">
    <property type="entry name" value="TCS_response_regulator"/>
</dbReference>
<name>A0ABV2TW18_9FLAO</name>
<dbReference type="PROSITE" id="PS50110">
    <property type="entry name" value="RESPONSE_REGULATORY"/>
    <property type="match status" value="1"/>
</dbReference>
<dbReference type="InterPro" id="IPR001789">
    <property type="entry name" value="Sig_transdc_resp-reg_receiver"/>
</dbReference>
<dbReference type="Pfam" id="PF00072">
    <property type="entry name" value="Response_reg"/>
    <property type="match status" value="1"/>
</dbReference>
<sequence length="127" mass="14760">MNEILLIDDNYIDNFINKTILTREKIAETITVKLSPLEALEYLASKTDRFPELIFLDIKMPQMDGFEFLSAFEKLSEEQKEKCRIIMLSSSHNMEDIETAKKNPYVLEYLIKPLDSSKLNALLELIV</sequence>
<organism evidence="3 4">
    <name type="scientific">Sediminicola luteus</name>
    <dbReference type="NCBI Taxonomy" id="319238"/>
    <lineage>
        <taxon>Bacteria</taxon>
        <taxon>Pseudomonadati</taxon>
        <taxon>Bacteroidota</taxon>
        <taxon>Flavobacteriia</taxon>
        <taxon>Flavobacteriales</taxon>
        <taxon>Flavobacteriaceae</taxon>
        <taxon>Sediminicola</taxon>
    </lineage>
</organism>
<dbReference type="SUPFAM" id="SSF52172">
    <property type="entry name" value="CheY-like"/>
    <property type="match status" value="1"/>
</dbReference>
<feature type="modified residue" description="4-aspartylphosphate" evidence="1">
    <location>
        <position position="57"/>
    </location>
</feature>
<dbReference type="PANTHER" id="PTHR44520:SF2">
    <property type="entry name" value="RESPONSE REGULATOR RCP1"/>
    <property type="match status" value="1"/>
</dbReference>
<reference evidence="3 4" key="1">
    <citation type="submission" date="2024-07" db="EMBL/GenBank/DDBJ databases">
        <title>The genome sequence of type strain Sediminicola luteus GDMCC 1.2596T.</title>
        <authorList>
            <person name="Liu Y."/>
        </authorList>
    </citation>
    <scope>NUCLEOTIDE SEQUENCE [LARGE SCALE GENOMIC DNA]</scope>
    <source>
        <strain evidence="3 4">GDMCC 1.2596</strain>
    </source>
</reference>
<protein>
    <submittedName>
        <fullName evidence="3">Response regulator</fullName>
    </submittedName>
</protein>
<accession>A0ABV2TW18</accession>
<dbReference type="SMART" id="SM00448">
    <property type="entry name" value="REC"/>
    <property type="match status" value="1"/>
</dbReference>
<evidence type="ECO:0000313" key="3">
    <source>
        <dbReference type="EMBL" id="MET7029117.1"/>
    </source>
</evidence>
<comment type="caution">
    <text evidence="3">The sequence shown here is derived from an EMBL/GenBank/DDBJ whole genome shotgun (WGS) entry which is preliminary data.</text>
</comment>